<feature type="region of interest" description="Disordered" evidence="1">
    <location>
        <begin position="1"/>
        <end position="149"/>
    </location>
</feature>
<feature type="compositionally biased region" description="Basic and acidic residues" evidence="1">
    <location>
        <begin position="98"/>
        <end position="113"/>
    </location>
</feature>
<dbReference type="EMBL" id="JASCZI010181648">
    <property type="protein sequence ID" value="MED6185117.1"/>
    <property type="molecule type" value="Genomic_DNA"/>
</dbReference>
<evidence type="ECO:0000256" key="1">
    <source>
        <dbReference type="SAM" id="MobiDB-lite"/>
    </source>
</evidence>
<keyword evidence="3" id="KW-1185">Reference proteome</keyword>
<protein>
    <submittedName>
        <fullName evidence="2">Uncharacterized protein</fullName>
    </submittedName>
</protein>
<sequence length="149" mass="16686">MEKLAALSVSKQLDGNGEGIKEKDIERNNEKNIKVDKEETETRKGETREDAEQQKMDNAAPGLPNNEGKVITNRGEGEKKKESRKWKKQARTNTNQGDQKRENTQIGEKRKQTGMENTTMEESAPPTKKMIARDESGTAEAAGQPCRTL</sequence>
<organism evidence="2 3">
    <name type="scientific">Stylosanthes scabra</name>
    <dbReference type="NCBI Taxonomy" id="79078"/>
    <lineage>
        <taxon>Eukaryota</taxon>
        <taxon>Viridiplantae</taxon>
        <taxon>Streptophyta</taxon>
        <taxon>Embryophyta</taxon>
        <taxon>Tracheophyta</taxon>
        <taxon>Spermatophyta</taxon>
        <taxon>Magnoliopsida</taxon>
        <taxon>eudicotyledons</taxon>
        <taxon>Gunneridae</taxon>
        <taxon>Pentapetalae</taxon>
        <taxon>rosids</taxon>
        <taxon>fabids</taxon>
        <taxon>Fabales</taxon>
        <taxon>Fabaceae</taxon>
        <taxon>Papilionoideae</taxon>
        <taxon>50 kb inversion clade</taxon>
        <taxon>dalbergioids sensu lato</taxon>
        <taxon>Dalbergieae</taxon>
        <taxon>Pterocarpus clade</taxon>
        <taxon>Stylosanthes</taxon>
    </lineage>
</organism>
<proteinExistence type="predicted"/>
<gene>
    <name evidence="2" type="ORF">PIB30_053900</name>
</gene>
<name>A0ABU6WH77_9FABA</name>
<accession>A0ABU6WH77</accession>
<dbReference type="Proteomes" id="UP001341840">
    <property type="component" value="Unassembled WGS sequence"/>
</dbReference>
<evidence type="ECO:0000313" key="3">
    <source>
        <dbReference type="Proteomes" id="UP001341840"/>
    </source>
</evidence>
<evidence type="ECO:0000313" key="2">
    <source>
        <dbReference type="EMBL" id="MED6185117.1"/>
    </source>
</evidence>
<reference evidence="2 3" key="1">
    <citation type="journal article" date="2023" name="Plants (Basel)">
        <title>Bridging the Gap: Combining Genomics and Transcriptomics Approaches to Understand Stylosanthes scabra, an Orphan Legume from the Brazilian Caatinga.</title>
        <authorList>
            <person name="Ferreira-Neto J.R.C."/>
            <person name="da Silva M.D."/>
            <person name="Binneck E."/>
            <person name="de Melo N.F."/>
            <person name="da Silva R.H."/>
            <person name="de Melo A.L.T.M."/>
            <person name="Pandolfi V."/>
            <person name="Bustamante F.O."/>
            <person name="Brasileiro-Vidal A.C."/>
            <person name="Benko-Iseppon A.M."/>
        </authorList>
    </citation>
    <scope>NUCLEOTIDE SEQUENCE [LARGE SCALE GENOMIC DNA]</scope>
    <source>
        <tissue evidence="2">Leaves</tissue>
    </source>
</reference>
<feature type="compositionally biased region" description="Basic and acidic residues" evidence="1">
    <location>
        <begin position="19"/>
        <end position="55"/>
    </location>
</feature>
<comment type="caution">
    <text evidence="2">The sequence shown here is derived from an EMBL/GenBank/DDBJ whole genome shotgun (WGS) entry which is preliminary data.</text>
</comment>